<name>A0ABS0C6P3_9NOCA</name>
<evidence type="ECO:0000313" key="1">
    <source>
        <dbReference type="EMBL" id="MBF6226043.1"/>
    </source>
</evidence>
<keyword evidence="2" id="KW-1185">Reference proteome</keyword>
<protein>
    <submittedName>
        <fullName evidence="1">Uncharacterized protein</fullName>
    </submittedName>
</protein>
<gene>
    <name evidence="1" type="ORF">IU470_13155</name>
</gene>
<sequence length="57" mass="6417">MTIRDKIAHQVRAVRSSLRTLLAKTDEDSRRRTDVGGRRPGGTIALAGRKLRQAFTR</sequence>
<organism evidence="1 2">
    <name type="scientific">Nocardia abscessus</name>
    <dbReference type="NCBI Taxonomy" id="120957"/>
    <lineage>
        <taxon>Bacteria</taxon>
        <taxon>Bacillati</taxon>
        <taxon>Actinomycetota</taxon>
        <taxon>Actinomycetes</taxon>
        <taxon>Mycobacteriales</taxon>
        <taxon>Nocardiaceae</taxon>
        <taxon>Nocardia</taxon>
    </lineage>
</organism>
<reference evidence="1 2" key="1">
    <citation type="submission" date="2020-10" db="EMBL/GenBank/DDBJ databases">
        <title>Identification of Nocardia species via Next-generation sequencing and recognition of intraspecies genetic diversity.</title>
        <authorList>
            <person name="Li P."/>
            <person name="Li P."/>
            <person name="Lu B."/>
        </authorList>
    </citation>
    <scope>NUCLEOTIDE SEQUENCE [LARGE SCALE GENOMIC DNA]</scope>
    <source>
        <strain evidence="1 2">N-11</strain>
    </source>
</reference>
<evidence type="ECO:0000313" key="2">
    <source>
        <dbReference type="Proteomes" id="UP000807309"/>
    </source>
</evidence>
<proteinExistence type="predicted"/>
<accession>A0ABS0C6P3</accession>
<dbReference type="Proteomes" id="UP000807309">
    <property type="component" value="Unassembled WGS sequence"/>
</dbReference>
<comment type="caution">
    <text evidence="1">The sequence shown here is derived from an EMBL/GenBank/DDBJ whole genome shotgun (WGS) entry which is preliminary data.</text>
</comment>
<dbReference type="RefSeq" id="WP_195033222.1">
    <property type="nucleotide sequence ID" value="NZ_JADLRE010000009.1"/>
</dbReference>
<dbReference type="EMBL" id="JADLRE010000009">
    <property type="protein sequence ID" value="MBF6226043.1"/>
    <property type="molecule type" value="Genomic_DNA"/>
</dbReference>